<evidence type="ECO:0000256" key="1">
    <source>
        <dbReference type="SAM" id="MobiDB-lite"/>
    </source>
</evidence>
<evidence type="ECO:0000313" key="2">
    <source>
        <dbReference type="EMBL" id="CAC19122.1"/>
    </source>
</evidence>
<organism evidence="2">
    <name type="scientific">Diadromus pulchellus ascovirus 4a</name>
    <dbReference type="NCBI Taxonomy" id="158683"/>
    <lineage>
        <taxon>Viruses</taxon>
        <taxon>Varidnaviria</taxon>
        <taxon>Bamfordvirae</taxon>
        <taxon>Nucleocytoviricota</taxon>
        <taxon>Megaviricetes</taxon>
        <taxon>Pimascovirales</taxon>
        <taxon>Pimascovirales incertae sedis</taxon>
        <taxon>Ascoviridae</taxon>
        <taxon>Toursvirus</taxon>
        <taxon>Toursvirus dptv1a</taxon>
    </lineage>
</organism>
<name>Q9DSW3_9VIRU</name>
<feature type="compositionally biased region" description="Basic and acidic residues" evidence="1">
    <location>
        <begin position="128"/>
        <end position="146"/>
    </location>
</feature>
<feature type="region of interest" description="Disordered" evidence="1">
    <location>
        <begin position="21"/>
        <end position="152"/>
    </location>
</feature>
<accession>Q9DSW3</accession>
<sequence>MRSNKPNSQPFQDYVQDVLLPNMRSRRWRRSSIGTRVSRTTCVLSSGRTHSSRQTRGDGGPARRDQRAAERDEQQAGRGGGRQGADPRGPVEGRALRLPETSQRELPVLRDQSASGEHEDGYSQAAEGVRRDRTAARLRDSPEHQDLLQPDKVALNKRGVKFNGNRVRIADDSDMTEADLIRELNKVHEQRRDV</sequence>
<proteinExistence type="predicted"/>
<feature type="compositionally biased region" description="Basic and acidic residues" evidence="1">
    <location>
        <begin position="61"/>
        <end position="75"/>
    </location>
</feature>
<reference evidence="2" key="1">
    <citation type="journal article" date="2000" name="J. Gen. Virol.">
        <title>Phylogenetic position of the Diadromus pulchellus ascovirus DNA polymerase among viruses with large double-stranded DNA genomes.</title>
        <authorList>
            <person name="Stasiak K."/>
            <person name="Demattei M.V."/>
            <person name="Federici B.A."/>
            <person name="Bigot Y."/>
        </authorList>
    </citation>
    <scope>NUCLEOTIDE SEQUENCE</scope>
</reference>
<protein>
    <submittedName>
        <fullName evidence="2">Putative cold shock protein</fullName>
    </submittedName>
</protein>
<dbReference type="EMBL" id="AJ279812">
    <property type="protein sequence ID" value="CAC19122.1"/>
    <property type="molecule type" value="Genomic_DNA"/>
</dbReference>
<feature type="compositionally biased region" description="Polar residues" evidence="1">
    <location>
        <begin position="32"/>
        <end position="54"/>
    </location>
</feature>